<reference evidence="2" key="1">
    <citation type="submission" date="2025-08" db="UniProtKB">
        <authorList>
            <consortium name="Ensembl"/>
        </authorList>
    </citation>
    <scope>IDENTIFICATION</scope>
</reference>
<dbReference type="OMA" id="IKNCGMK"/>
<dbReference type="InterPro" id="IPR001611">
    <property type="entry name" value="Leu-rich_rpt"/>
</dbReference>
<dbReference type="AlphaFoldDB" id="A0A672HJP8"/>
<keyword evidence="3" id="KW-1185">Reference proteome</keyword>
<protein>
    <recommendedName>
        <fullName evidence="4">Leucine rich repeat containing 34</fullName>
    </recommendedName>
</protein>
<proteinExistence type="predicted"/>
<evidence type="ECO:0000256" key="1">
    <source>
        <dbReference type="ARBA" id="ARBA00022737"/>
    </source>
</evidence>
<dbReference type="PANTHER" id="PTHR24111">
    <property type="entry name" value="LEUCINE-RICH REPEAT-CONTAINING PROTEIN 34"/>
    <property type="match status" value="1"/>
</dbReference>
<dbReference type="SMART" id="SM00368">
    <property type="entry name" value="LRR_RI"/>
    <property type="match status" value="7"/>
</dbReference>
<dbReference type="Proteomes" id="UP000472267">
    <property type="component" value="Unassembled WGS sequence"/>
</dbReference>
<dbReference type="InterPro" id="IPR052201">
    <property type="entry name" value="LRR-containing_regulator"/>
</dbReference>
<keyword evidence="1" id="KW-0677">Repeat</keyword>
<evidence type="ECO:0000313" key="3">
    <source>
        <dbReference type="Proteomes" id="UP000472267"/>
    </source>
</evidence>
<dbReference type="InParanoid" id="A0A672HJP8"/>
<accession>A0A672HJP8</accession>
<sequence>GDEGAGLLADLLQDSSALLSLDLTFNLLQTGGAKSLAAALQSNSSLLSLTLSGNQIGPGGGVAMAAMLQVNNTLQELQLADCHLDTQGVVALSVALTANRASRYSVWQEEWAGHVAHMLAVNGSLLELHLGRAGLSDSGAELLAEGLKENHCLRYLDLRCNRVTADGVRLLADLLKYNRSLEILDLSSNRMEDEGAAHLSDSLRRPGCCLKELSVCRNNMGSQGLRCLCEALKTSRTVTHLFLWGNLLDEAVCQLVSQLMSSGRLLPENTDVSPYLVDGRVFLAEGPHCLRKRLHRTHTEETSPPHTH</sequence>
<dbReference type="PANTHER" id="PTHR24111:SF4">
    <property type="entry name" value="LEUCINE-RICH REPEAT-CONTAINING PROTEIN 34"/>
    <property type="match status" value="1"/>
</dbReference>
<dbReference type="InterPro" id="IPR032675">
    <property type="entry name" value="LRR_dom_sf"/>
</dbReference>
<organism evidence="2 3">
    <name type="scientific">Salarias fasciatus</name>
    <name type="common">Jewelled blenny</name>
    <name type="synonym">Blennius fasciatus</name>
    <dbReference type="NCBI Taxonomy" id="181472"/>
    <lineage>
        <taxon>Eukaryota</taxon>
        <taxon>Metazoa</taxon>
        <taxon>Chordata</taxon>
        <taxon>Craniata</taxon>
        <taxon>Vertebrata</taxon>
        <taxon>Euteleostomi</taxon>
        <taxon>Actinopterygii</taxon>
        <taxon>Neopterygii</taxon>
        <taxon>Teleostei</taxon>
        <taxon>Neoteleostei</taxon>
        <taxon>Acanthomorphata</taxon>
        <taxon>Ovalentaria</taxon>
        <taxon>Blenniimorphae</taxon>
        <taxon>Blenniiformes</taxon>
        <taxon>Blennioidei</taxon>
        <taxon>Blenniidae</taxon>
        <taxon>Salariinae</taxon>
        <taxon>Salarias</taxon>
    </lineage>
</organism>
<name>A0A672HJP8_SALFA</name>
<dbReference type="SUPFAM" id="SSF52047">
    <property type="entry name" value="RNI-like"/>
    <property type="match status" value="1"/>
</dbReference>
<reference evidence="2" key="2">
    <citation type="submission" date="2025-09" db="UniProtKB">
        <authorList>
            <consortium name="Ensembl"/>
        </authorList>
    </citation>
    <scope>IDENTIFICATION</scope>
</reference>
<dbReference type="Ensembl" id="ENSSFAT00005030523.1">
    <property type="protein sequence ID" value="ENSSFAP00005029441.1"/>
    <property type="gene ID" value="ENSSFAG00005014970.1"/>
</dbReference>
<evidence type="ECO:0000313" key="2">
    <source>
        <dbReference type="Ensembl" id="ENSSFAP00005029441.1"/>
    </source>
</evidence>
<dbReference type="Pfam" id="PF13516">
    <property type="entry name" value="LRR_6"/>
    <property type="match status" value="7"/>
</dbReference>
<dbReference type="Gene3D" id="3.80.10.10">
    <property type="entry name" value="Ribonuclease Inhibitor"/>
    <property type="match status" value="3"/>
</dbReference>
<evidence type="ECO:0008006" key="4">
    <source>
        <dbReference type="Google" id="ProtNLM"/>
    </source>
</evidence>